<keyword evidence="13" id="KW-1185">Reference proteome</keyword>
<reference evidence="12" key="1">
    <citation type="submission" date="2021-01" db="EMBL/GenBank/DDBJ databases">
        <title>Adiantum capillus-veneris genome.</title>
        <authorList>
            <person name="Fang Y."/>
            <person name="Liao Q."/>
        </authorList>
    </citation>
    <scope>NUCLEOTIDE SEQUENCE</scope>
    <source>
        <strain evidence="12">H3</strain>
        <tissue evidence="12">Leaf</tissue>
    </source>
</reference>
<evidence type="ECO:0000256" key="2">
    <source>
        <dbReference type="ARBA" id="ARBA00022490"/>
    </source>
</evidence>
<evidence type="ECO:0000256" key="5">
    <source>
        <dbReference type="ARBA" id="ARBA00023069"/>
    </source>
</evidence>
<evidence type="ECO:0000256" key="3">
    <source>
        <dbReference type="ARBA" id="ARBA00022794"/>
    </source>
</evidence>
<accession>A0A9D4ZL44</accession>
<evidence type="ECO:0000256" key="6">
    <source>
        <dbReference type="ARBA" id="ARBA00023212"/>
    </source>
</evidence>
<evidence type="ECO:0000256" key="10">
    <source>
        <dbReference type="ARBA" id="ARBA00041080"/>
    </source>
</evidence>
<dbReference type="EMBL" id="JABFUD020000008">
    <property type="protein sequence ID" value="KAI5076795.1"/>
    <property type="molecule type" value="Genomic_DNA"/>
</dbReference>
<evidence type="ECO:0000313" key="13">
    <source>
        <dbReference type="Proteomes" id="UP000886520"/>
    </source>
</evidence>
<evidence type="ECO:0000256" key="8">
    <source>
        <dbReference type="ARBA" id="ARBA00037822"/>
    </source>
</evidence>
<dbReference type="AlphaFoldDB" id="A0A9D4ZL44"/>
<dbReference type="PANTHER" id="PTHR22069:SF0">
    <property type="entry name" value="RADIAL SPOKE HEAD PROTEIN 9 HOMOLOG"/>
    <property type="match status" value="1"/>
</dbReference>
<evidence type="ECO:0000313" key="12">
    <source>
        <dbReference type="EMBL" id="KAI5076795.1"/>
    </source>
</evidence>
<dbReference type="GO" id="GO:0005930">
    <property type="term" value="C:axoneme"/>
    <property type="evidence" value="ECO:0007669"/>
    <property type="project" value="TreeGrafter"/>
</dbReference>
<dbReference type="Proteomes" id="UP000886520">
    <property type="component" value="Chromosome 8"/>
</dbReference>
<keyword evidence="2" id="KW-0963">Cytoplasm</keyword>
<feature type="region of interest" description="Disordered" evidence="11">
    <location>
        <begin position="135"/>
        <end position="185"/>
    </location>
</feature>
<evidence type="ECO:0000256" key="9">
    <source>
        <dbReference type="ARBA" id="ARBA00038319"/>
    </source>
</evidence>
<dbReference type="PANTHER" id="PTHR22069">
    <property type="entry name" value="MITOCHONDRIAL RIBOSOMAL PROTEIN S18"/>
    <property type="match status" value="1"/>
</dbReference>
<keyword evidence="6" id="KW-0206">Cytoskeleton</keyword>
<name>A0A9D4ZL44_ADICA</name>
<dbReference type="GO" id="GO:0044458">
    <property type="term" value="P:motile cilium assembly"/>
    <property type="evidence" value="ECO:0007669"/>
    <property type="project" value="TreeGrafter"/>
</dbReference>
<evidence type="ECO:0000256" key="11">
    <source>
        <dbReference type="SAM" id="MobiDB-lite"/>
    </source>
</evidence>
<evidence type="ECO:0000256" key="4">
    <source>
        <dbReference type="ARBA" id="ARBA00022846"/>
    </source>
</evidence>
<feature type="compositionally biased region" description="Basic and acidic residues" evidence="11">
    <location>
        <begin position="142"/>
        <end position="164"/>
    </location>
</feature>
<gene>
    <name evidence="12" type="ORF">GOP47_0008860</name>
</gene>
<organism evidence="12 13">
    <name type="scientific">Adiantum capillus-veneris</name>
    <name type="common">Maidenhair fern</name>
    <dbReference type="NCBI Taxonomy" id="13818"/>
    <lineage>
        <taxon>Eukaryota</taxon>
        <taxon>Viridiplantae</taxon>
        <taxon>Streptophyta</taxon>
        <taxon>Embryophyta</taxon>
        <taxon>Tracheophyta</taxon>
        <taxon>Polypodiopsida</taxon>
        <taxon>Polypodiidae</taxon>
        <taxon>Polypodiales</taxon>
        <taxon>Pteridineae</taxon>
        <taxon>Pteridaceae</taxon>
        <taxon>Vittarioideae</taxon>
        <taxon>Adiantum</taxon>
    </lineage>
</organism>
<comment type="caution">
    <text evidence="12">The sequence shown here is derived from an EMBL/GenBank/DDBJ whole genome shotgun (WGS) entry which is preliminary data.</text>
</comment>
<evidence type="ECO:0000256" key="7">
    <source>
        <dbReference type="ARBA" id="ARBA00023273"/>
    </source>
</evidence>
<keyword evidence="3" id="KW-0970">Cilium biogenesis/degradation</keyword>
<dbReference type="GO" id="GO:0060294">
    <property type="term" value="P:cilium movement involved in cell motility"/>
    <property type="evidence" value="ECO:0007669"/>
    <property type="project" value="TreeGrafter"/>
</dbReference>
<dbReference type="OrthoDB" id="10258956at2759"/>
<sequence>MEGNVTLAMEALAASGVLVPSEQRAALGRSLLVKQQEARLSALAFWGRILTSTGHDYLLARGCNSISPSSLHFDTHYYYRQDGVKWMDLQALTDDTYEACKSIRGCFTGEPSHIYSVKLAAPSQNEQDVNAVGEEMAGAKSQQERQMDATKEEAGQEDVEIRQDDEQDAEETKDDDHSEMGASKLGPGFRTLEIGELDRVSALMRQVDYDCGVVPKGAYIYNSKKELVKNVHFPGVKFLQNLDSFVHLFQKYEDTPLSDDVRGSWSFEHIPFEGVVLRSLWWPGYVFYYTTQTKDFGSLYFGMGEKNVDLPFMI</sequence>
<comment type="subcellular location">
    <subcellularLocation>
        <location evidence="8">Cell projection</location>
        <location evidence="8">Kinocilium</location>
    </subcellularLocation>
    <subcellularLocation>
        <location evidence="1">Cytoplasm</location>
        <location evidence="1">Cytoskeleton</location>
        <location evidence="1">Flagellum axoneme</location>
    </subcellularLocation>
</comment>
<comment type="similarity">
    <text evidence="9">Belongs to the flagellar radial spoke RSP9 family.</text>
</comment>
<evidence type="ECO:0000256" key="1">
    <source>
        <dbReference type="ARBA" id="ARBA00004611"/>
    </source>
</evidence>
<keyword evidence="7" id="KW-0966">Cell projection</keyword>
<proteinExistence type="inferred from homology"/>
<dbReference type="GO" id="GO:0035082">
    <property type="term" value="P:axoneme assembly"/>
    <property type="evidence" value="ECO:0007669"/>
    <property type="project" value="InterPro"/>
</dbReference>
<keyword evidence="5" id="KW-0969">Cilium</keyword>
<dbReference type="InterPro" id="IPR055316">
    <property type="entry name" value="RSP9"/>
</dbReference>
<keyword evidence="4" id="KW-0282">Flagellum</keyword>
<protein>
    <recommendedName>
        <fullName evidence="10">Radial spoke head protein 9 homolog</fullName>
    </recommendedName>
</protein>